<dbReference type="OrthoDB" id="5984255at2759"/>
<dbReference type="GO" id="GO:0005634">
    <property type="term" value="C:nucleus"/>
    <property type="evidence" value="ECO:0007669"/>
    <property type="project" value="UniProtKB-SubCell"/>
</dbReference>
<dbReference type="InParanoid" id="B4JAR2"/>
<dbReference type="eggNOG" id="ENOG502T1I6">
    <property type="taxonomic scope" value="Eukaryota"/>
</dbReference>
<dbReference type="KEGG" id="dgr:6561498"/>
<evidence type="ECO:0000313" key="5">
    <source>
        <dbReference type="EMBL" id="EDW03870.1"/>
    </source>
</evidence>
<gene>
    <name evidence="5" type="primary">Dgri\GH11477</name>
    <name evidence="5" type="ORF">Dgri_GH11477</name>
</gene>
<dbReference type="Pfam" id="PF10545">
    <property type="entry name" value="MADF_DNA_bdg"/>
    <property type="match status" value="1"/>
</dbReference>
<reference evidence="5 6" key="1">
    <citation type="journal article" date="2007" name="Nature">
        <title>Evolution of genes and genomes on the Drosophila phylogeny.</title>
        <authorList>
            <consortium name="Drosophila 12 Genomes Consortium"/>
            <person name="Clark A.G."/>
            <person name="Eisen M.B."/>
            <person name="Smith D.R."/>
            <person name="Bergman C.M."/>
            <person name="Oliver B."/>
            <person name="Markow T.A."/>
            <person name="Kaufman T.C."/>
            <person name="Kellis M."/>
            <person name="Gelbart W."/>
            <person name="Iyer V.N."/>
            <person name="Pollard D.A."/>
            <person name="Sackton T.B."/>
            <person name="Larracuente A.M."/>
            <person name="Singh N.D."/>
            <person name="Abad J.P."/>
            <person name="Abt D.N."/>
            <person name="Adryan B."/>
            <person name="Aguade M."/>
            <person name="Akashi H."/>
            <person name="Anderson W.W."/>
            <person name="Aquadro C.F."/>
            <person name="Ardell D.H."/>
            <person name="Arguello R."/>
            <person name="Artieri C.G."/>
            <person name="Barbash D.A."/>
            <person name="Barker D."/>
            <person name="Barsanti P."/>
            <person name="Batterham P."/>
            <person name="Batzoglou S."/>
            <person name="Begun D."/>
            <person name="Bhutkar A."/>
            <person name="Blanco E."/>
            <person name="Bosak S.A."/>
            <person name="Bradley R.K."/>
            <person name="Brand A.D."/>
            <person name="Brent M.R."/>
            <person name="Brooks A.N."/>
            <person name="Brown R.H."/>
            <person name="Butlin R.K."/>
            <person name="Caggese C."/>
            <person name="Calvi B.R."/>
            <person name="Bernardo de Carvalho A."/>
            <person name="Caspi A."/>
            <person name="Castrezana S."/>
            <person name="Celniker S.E."/>
            <person name="Chang J.L."/>
            <person name="Chapple C."/>
            <person name="Chatterji S."/>
            <person name="Chinwalla A."/>
            <person name="Civetta A."/>
            <person name="Clifton S.W."/>
            <person name="Comeron J.M."/>
            <person name="Costello J.C."/>
            <person name="Coyne J.A."/>
            <person name="Daub J."/>
            <person name="David R.G."/>
            <person name="Delcher A.L."/>
            <person name="Delehaunty K."/>
            <person name="Do C.B."/>
            <person name="Ebling H."/>
            <person name="Edwards K."/>
            <person name="Eickbush T."/>
            <person name="Evans J.D."/>
            <person name="Filipski A."/>
            <person name="Findeiss S."/>
            <person name="Freyhult E."/>
            <person name="Fulton L."/>
            <person name="Fulton R."/>
            <person name="Garcia A.C."/>
            <person name="Gardiner A."/>
            <person name="Garfield D.A."/>
            <person name="Garvin B.E."/>
            <person name="Gibson G."/>
            <person name="Gilbert D."/>
            <person name="Gnerre S."/>
            <person name="Godfrey J."/>
            <person name="Good R."/>
            <person name="Gotea V."/>
            <person name="Gravely B."/>
            <person name="Greenberg A.J."/>
            <person name="Griffiths-Jones S."/>
            <person name="Gross S."/>
            <person name="Guigo R."/>
            <person name="Gustafson E.A."/>
            <person name="Haerty W."/>
            <person name="Hahn M.W."/>
            <person name="Halligan D.L."/>
            <person name="Halpern A.L."/>
            <person name="Halter G.M."/>
            <person name="Han M.V."/>
            <person name="Heger A."/>
            <person name="Hillier L."/>
            <person name="Hinrichs A.S."/>
            <person name="Holmes I."/>
            <person name="Hoskins R.A."/>
            <person name="Hubisz M.J."/>
            <person name="Hultmark D."/>
            <person name="Huntley M.A."/>
            <person name="Jaffe D.B."/>
            <person name="Jagadeeshan S."/>
            <person name="Jeck W.R."/>
            <person name="Johnson J."/>
            <person name="Jones C.D."/>
            <person name="Jordan W.C."/>
            <person name="Karpen G.H."/>
            <person name="Kataoka E."/>
            <person name="Keightley P.D."/>
            <person name="Kheradpour P."/>
            <person name="Kirkness E.F."/>
            <person name="Koerich L.B."/>
            <person name="Kristiansen K."/>
            <person name="Kudrna D."/>
            <person name="Kulathinal R.J."/>
            <person name="Kumar S."/>
            <person name="Kwok R."/>
            <person name="Lander E."/>
            <person name="Langley C.H."/>
            <person name="Lapoint R."/>
            <person name="Lazzaro B.P."/>
            <person name="Lee S.J."/>
            <person name="Levesque L."/>
            <person name="Li R."/>
            <person name="Lin C.F."/>
            <person name="Lin M.F."/>
            <person name="Lindblad-Toh K."/>
            <person name="Llopart A."/>
            <person name="Long M."/>
            <person name="Low L."/>
            <person name="Lozovsky E."/>
            <person name="Lu J."/>
            <person name="Luo M."/>
            <person name="Machado C.A."/>
            <person name="Makalowski W."/>
            <person name="Marzo M."/>
            <person name="Matsuda M."/>
            <person name="Matzkin L."/>
            <person name="McAllister B."/>
            <person name="McBride C.S."/>
            <person name="McKernan B."/>
            <person name="McKernan K."/>
            <person name="Mendez-Lago M."/>
            <person name="Minx P."/>
            <person name="Mollenhauer M.U."/>
            <person name="Montooth K."/>
            <person name="Mount S.M."/>
            <person name="Mu X."/>
            <person name="Myers E."/>
            <person name="Negre B."/>
            <person name="Newfeld S."/>
            <person name="Nielsen R."/>
            <person name="Noor M.A."/>
            <person name="O'Grady P."/>
            <person name="Pachter L."/>
            <person name="Papaceit M."/>
            <person name="Parisi M.J."/>
            <person name="Parisi M."/>
            <person name="Parts L."/>
            <person name="Pedersen J.S."/>
            <person name="Pesole G."/>
            <person name="Phillippy A.M."/>
            <person name="Ponting C.P."/>
            <person name="Pop M."/>
            <person name="Porcelli D."/>
            <person name="Powell J.R."/>
            <person name="Prohaska S."/>
            <person name="Pruitt K."/>
            <person name="Puig M."/>
            <person name="Quesneville H."/>
            <person name="Ram K.R."/>
            <person name="Rand D."/>
            <person name="Rasmussen M.D."/>
            <person name="Reed L.K."/>
            <person name="Reenan R."/>
            <person name="Reily A."/>
            <person name="Remington K.A."/>
            <person name="Rieger T.T."/>
            <person name="Ritchie M.G."/>
            <person name="Robin C."/>
            <person name="Rogers Y.H."/>
            <person name="Rohde C."/>
            <person name="Rozas J."/>
            <person name="Rubenfield M.J."/>
            <person name="Ruiz A."/>
            <person name="Russo S."/>
            <person name="Salzberg S.L."/>
            <person name="Sanchez-Gracia A."/>
            <person name="Saranga D.J."/>
            <person name="Sato H."/>
            <person name="Schaeffer S.W."/>
            <person name="Schatz M.C."/>
            <person name="Schlenke T."/>
            <person name="Schwartz R."/>
            <person name="Segarra C."/>
            <person name="Singh R.S."/>
            <person name="Sirot L."/>
            <person name="Sirota M."/>
            <person name="Sisneros N.B."/>
            <person name="Smith C.D."/>
            <person name="Smith T.F."/>
            <person name="Spieth J."/>
            <person name="Stage D.E."/>
            <person name="Stark A."/>
            <person name="Stephan W."/>
            <person name="Strausberg R.L."/>
            <person name="Strempel S."/>
            <person name="Sturgill D."/>
            <person name="Sutton G."/>
            <person name="Sutton G.G."/>
            <person name="Tao W."/>
            <person name="Teichmann S."/>
            <person name="Tobari Y.N."/>
            <person name="Tomimura Y."/>
            <person name="Tsolas J.M."/>
            <person name="Valente V.L."/>
            <person name="Venter E."/>
            <person name="Venter J.C."/>
            <person name="Vicario S."/>
            <person name="Vieira F.G."/>
            <person name="Vilella A.J."/>
            <person name="Villasante A."/>
            <person name="Walenz B."/>
            <person name="Wang J."/>
            <person name="Wasserman M."/>
            <person name="Watts T."/>
            <person name="Wilson D."/>
            <person name="Wilson R.K."/>
            <person name="Wing R.A."/>
            <person name="Wolfner M.F."/>
            <person name="Wong A."/>
            <person name="Wong G.K."/>
            <person name="Wu C.I."/>
            <person name="Wu G."/>
            <person name="Yamamoto D."/>
            <person name="Yang H.P."/>
            <person name="Yang S.P."/>
            <person name="Yorke J.A."/>
            <person name="Yoshida K."/>
            <person name="Zdobnov E."/>
            <person name="Zhang P."/>
            <person name="Zhang Y."/>
            <person name="Zimin A.V."/>
            <person name="Baldwin J."/>
            <person name="Abdouelleil A."/>
            <person name="Abdulkadir J."/>
            <person name="Abebe A."/>
            <person name="Abera B."/>
            <person name="Abreu J."/>
            <person name="Acer S.C."/>
            <person name="Aftuck L."/>
            <person name="Alexander A."/>
            <person name="An P."/>
            <person name="Anderson E."/>
            <person name="Anderson S."/>
            <person name="Arachi H."/>
            <person name="Azer M."/>
            <person name="Bachantsang P."/>
            <person name="Barry A."/>
            <person name="Bayul T."/>
            <person name="Berlin A."/>
            <person name="Bessette D."/>
            <person name="Bloom T."/>
            <person name="Blye J."/>
            <person name="Boguslavskiy L."/>
            <person name="Bonnet C."/>
            <person name="Boukhgalter B."/>
            <person name="Bourzgui I."/>
            <person name="Brown A."/>
            <person name="Cahill P."/>
            <person name="Channer S."/>
            <person name="Cheshatsang Y."/>
            <person name="Chuda L."/>
            <person name="Citroen M."/>
            <person name="Collymore A."/>
            <person name="Cooke P."/>
            <person name="Costello M."/>
            <person name="D'Aco K."/>
            <person name="Daza R."/>
            <person name="De Haan G."/>
            <person name="DeGray S."/>
            <person name="DeMaso C."/>
            <person name="Dhargay N."/>
            <person name="Dooley K."/>
            <person name="Dooley E."/>
            <person name="Doricent M."/>
            <person name="Dorje P."/>
            <person name="Dorjee K."/>
            <person name="Dupes A."/>
            <person name="Elong R."/>
            <person name="Falk J."/>
            <person name="Farina A."/>
            <person name="Faro S."/>
            <person name="Ferguson D."/>
            <person name="Fisher S."/>
            <person name="Foley C.D."/>
            <person name="Franke A."/>
            <person name="Friedrich D."/>
            <person name="Gadbois L."/>
            <person name="Gearin G."/>
            <person name="Gearin C.R."/>
            <person name="Giannoukos G."/>
            <person name="Goode T."/>
            <person name="Graham J."/>
            <person name="Grandbois E."/>
            <person name="Grewal S."/>
            <person name="Gyaltsen K."/>
            <person name="Hafez N."/>
            <person name="Hagos B."/>
            <person name="Hall J."/>
            <person name="Henson C."/>
            <person name="Hollinger A."/>
            <person name="Honan T."/>
            <person name="Huard M.D."/>
            <person name="Hughes L."/>
            <person name="Hurhula B."/>
            <person name="Husby M.E."/>
            <person name="Kamat A."/>
            <person name="Kanga B."/>
            <person name="Kashin S."/>
            <person name="Khazanovich D."/>
            <person name="Kisner P."/>
            <person name="Lance K."/>
            <person name="Lara M."/>
            <person name="Lee W."/>
            <person name="Lennon N."/>
            <person name="Letendre F."/>
            <person name="LeVine R."/>
            <person name="Lipovsky A."/>
            <person name="Liu X."/>
            <person name="Liu J."/>
            <person name="Liu S."/>
            <person name="Lokyitsang T."/>
            <person name="Lokyitsang Y."/>
            <person name="Lubonja R."/>
            <person name="Lui A."/>
            <person name="MacDonald P."/>
            <person name="Magnisalis V."/>
            <person name="Maru K."/>
            <person name="Matthews C."/>
            <person name="McCusker W."/>
            <person name="McDonough S."/>
            <person name="Mehta T."/>
            <person name="Meldrim J."/>
            <person name="Meneus L."/>
            <person name="Mihai O."/>
            <person name="Mihalev A."/>
            <person name="Mihova T."/>
            <person name="Mittelman R."/>
            <person name="Mlenga V."/>
            <person name="Montmayeur A."/>
            <person name="Mulrain L."/>
            <person name="Navidi A."/>
            <person name="Naylor J."/>
            <person name="Negash T."/>
            <person name="Nguyen T."/>
            <person name="Nguyen N."/>
            <person name="Nicol R."/>
            <person name="Norbu C."/>
            <person name="Norbu N."/>
            <person name="Novod N."/>
            <person name="O'Neill B."/>
            <person name="Osman S."/>
            <person name="Markiewicz E."/>
            <person name="Oyono O.L."/>
            <person name="Patti C."/>
            <person name="Phunkhang P."/>
            <person name="Pierre F."/>
            <person name="Priest M."/>
            <person name="Raghuraman S."/>
            <person name="Rege F."/>
            <person name="Reyes R."/>
            <person name="Rise C."/>
            <person name="Rogov P."/>
            <person name="Ross K."/>
            <person name="Ryan E."/>
            <person name="Settipalli S."/>
            <person name="Shea T."/>
            <person name="Sherpa N."/>
            <person name="Shi L."/>
            <person name="Shih D."/>
            <person name="Sparrow T."/>
            <person name="Spaulding J."/>
            <person name="Stalker J."/>
            <person name="Stange-Thomann N."/>
            <person name="Stavropoulos S."/>
            <person name="Stone C."/>
            <person name="Strader C."/>
            <person name="Tesfaye S."/>
            <person name="Thomson T."/>
            <person name="Thoulutsang Y."/>
            <person name="Thoulutsang D."/>
            <person name="Topham K."/>
            <person name="Topping I."/>
            <person name="Tsamla T."/>
            <person name="Vassiliev H."/>
            <person name="Vo A."/>
            <person name="Wangchuk T."/>
            <person name="Wangdi T."/>
            <person name="Weiand M."/>
            <person name="Wilkinson J."/>
            <person name="Wilson A."/>
            <person name="Yadav S."/>
            <person name="Young G."/>
            <person name="Yu Q."/>
            <person name="Zembek L."/>
            <person name="Zhong D."/>
            <person name="Zimmer A."/>
            <person name="Zwirko Z."/>
            <person name="Jaffe D.B."/>
            <person name="Alvarez P."/>
            <person name="Brockman W."/>
            <person name="Butler J."/>
            <person name="Chin C."/>
            <person name="Gnerre S."/>
            <person name="Grabherr M."/>
            <person name="Kleber M."/>
            <person name="Mauceli E."/>
            <person name="MacCallum I."/>
        </authorList>
    </citation>
    <scope>NUCLEOTIDE SEQUENCE [LARGE SCALE GENOMIC DNA]</scope>
    <source>
        <strain evidence="6">Tucson 15287-2541.00</strain>
    </source>
</reference>
<dbReference type="EMBL" id="CH916368">
    <property type="protein sequence ID" value="EDW03870.1"/>
    <property type="molecule type" value="Genomic_DNA"/>
</dbReference>
<evidence type="ECO:0000259" key="3">
    <source>
        <dbReference type="PROSITE" id="PS51029"/>
    </source>
</evidence>
<keyword evidence="1" id="KW-0539">Nucleus</keyword>
<dbReference type="SMART" id="SM00595">
    <property type="entry name" value="MADF"/>
    <property type="match status" value="1"/>
</dbReference>
<dbReference type="PANTHER" id="PTHR12243:SF64">
    <property type="entry name" value="DORSAL INTERACTING PROTEIN 3-RELATED"/>
    <property type="match status" value="1"/>
</dbReference>
<feature type="region of interest" description="Disordered" evidence="2">
    <location>
        <begin position="167"/>
        <end position="231"/>
    </location>
</feature>
<dbReference type="GO" id="GO:0005667">
    <property type="term" value="C:transcription regulator complex"/>
    <property type="evidence" value="ECO:0007669"/>
    <property type="project" value="TreeGrafter"/>
</dbReference>
<dbReference type="HOGENOM" id="CLU_809569_0_0_1"/>
<dbReference type="InterPro" id="IPR039353">
    <property type="entry name" value="TF_Adf1"/>
</dbReference>
<dbReference type="OMA" id="SMIECDV"/>
<organism evidence="6">
    <name type="scientific">Drosophila grimshawi</name>
    <name type="common">Hawaiian fruit fly</name>
    <name type="synonym">Idiomyia grimshawi</name>
    <dbReference type="NCBI Taxonomy" id="7222"/>
    <lineage>
        <taxon>Eukaryota</taxon>
        <taxon>Metazoa</taxon>
        <taxon>Ecdysozoa</taxon>
        <taxon>Arthropoda</taxon>
        <taxon>Hexapoda</taxon>
        <taxon>Insecta</taxon>
        <taxon>Pterygota</taxon>
        <taxon>Neoptera</taxon>
        <taxon>Endopterygota</taxon>
        <taxon>Diptera</taxon>
        <taxon>Brachycera</taxon>
        <taxon>Muscomorpha</taxon>
        <taxon>Ephydroidea</taxon>
        <taxon>Drosophilidae</taxon>
        <taxon>Drosophila</taxon>
        <taxon>Hawaiian Drosophila</taxon>
    </lineage>
</organism>
<dbReference type="PROSITE" id="PS51029">
    <property type="entry name" value="MADF"/>
    <property type="match status" value="1"/>
</dbReference>
<feature type="domain" description="BESS" evidence="4">
    <location>
        <begin position="233"/>
        <end position="272"/>
    </location>
</feature>
<feature type="compositionally biased region" description="Polar residues" evidence="2">
    <location>
        <begin position="200"/>
        <end position="213"/>
    </location>
</feature>
<feature type="domain" description="MADF" evidence="3">
    <location>
        <begin position="7"/>
        <end position="92"/>
    </location>
</feature>
<dbReference type="Proteomes" id="UP000001070">
    <property type="component" value="Unassembled WGS sequence"/>
</dbReference>
<evidence type="ECO:0000256" key="1">
    <source>
        <dbReference type="PROSITE-ProRule" id="PRU00371"/>
    </source>
</evidence>
<dbReference type="GO" id="GO:0003677">
    <property type="term" value="F:DNA binding"/>
    <property type="evidence" value="ECO:0007669"/>
    <property type="project" value="InterPro"/>
</dbReference>
<accession>B4JAR2</accession>
<keyword evidence="6" id="KW-1185">Reference proteome</keyword>
<name>B4JAR2_DROGR</name>
<comment type="subcellular location">
    <subcellularLocation>
        <location evidence="1">Nucleus</location>
    </subcellularLocation>
</comment>
<dbReference type="PANTHER" id="PTHR12243">
    <property type="entry name" value="MADF DOMAIN TRANSCRIPTION FACTOR"/>
    <property type="match status" value="1"/>
</dbReference>
<dbReference type="GO" id="GO:0006357">
    <property type="term" value="P:regulation of transcription by RNA polymerase II"/>
    <property type="evidence" value="ECO:0007669"/>
    <property type="project" value="TreeGrafter"/>
</dbReference>
<evidence type="ECO:0000313" key="6">
    <source>
        <dbReference type="Proteomes" id="UP000001070"/>
    </source>
</evidence>
<dbReference type="InterPro" id="IPR004210">
    <property type="entry name" value="BESS_motif"/>
</dbReference>
<dbReference type="PhylomeDB" id="B4JAR2"/>
<evidence type="ECO:0000256" key="2">
    <source>
        <dbReference type="SAM" id="MobiDB-lite"/>
    </source>
</evidence>
<dbReference type="FunCoup" id="B4JAR2">
    <property type="interactions" value="75"/>
</dbReference>
<dbReference type="PROSITE" id="PS51031">
    <property type="entry name" value="BESS"/>
    <property type="match status" value="1"/>
</dbReference>
<sequence>MKLDNFRLIVEVKKRRALWDSTMQLVDRKDISLIQWQEVANIMNLDVLVCKKRFKGLRDSYRCEIRKIQKRRTENSHWLYFRSLEFMRNIFDPDNLVPFKPQPFDIDLIGGEQEQNNLDSFIIDVDNDNSFDFEIMGDIFKREPLEPHGNDSGSELCVINGHHFDQSTPINRSDVETSPILLSPILPKDPPAKRARRRQTSSSTDGTQYQNGRSRAKSLKESPLPASESDIAADPDRSFLVSLLPHVKMLTPMNNMKFRMEVTRLLMDLNQPEKQQIAPAAIAMPRLIPAPAPNHSHSRDQETDSTRYGLSSTLQAANTFLAHSSIIECDVKIENEPLF</sequence>
<dbReference type="AlphaFoldDB" id="B4JAR2"/>
<proteinExistence type="predicted"/>
<dbReference type="InterPro" id="IPR006578">
    <property type="entry name" value="MADF-dom"/>
</dbReference>
<dbReference type="Pfam" id="PF02944">
    <property type="entry name" value="BESS"/>
    <property type="match status" value="1"/>
</dbReference>
<evidence type="ECO:0000259" key="4">
    <source>
        <dbReference type="PROSITE" id="PS51031"/>
    </source>
</evidence>
<protein>
    <submittedName>
        <fullName evidence="5">GH11477</fullName>
    </submittedName>
</protein>